<accession>A0A0V1FKD8</accession>
<proteinExistence type="predicted"/>
<organism evidence="1 2">
    <name type="scientific">Trichinella pseudospiralis</name>
    <name type="common">Parasitic roundworm</name>
    <dbReference type="NCBI Taxonomy" id="6337"/>
    <lineage>
        <taxon>Eukaryota</taxon>
        <taxon>Metazoa</taxon>
        <taxon>Ecdysozoa</taxon>
        <taxon>Nematoda</taxon>
        <taxon>Enoplea</taxon>
        <taxon>Dorylaimia</taxon>
        <taxon>Trichinellida</taxon>
        <taxon>Trichinellidae</taxon>
        <taxon>Trichinella</taxon>
    </lineage>
</organism>
<gene>
    <name evidence="1" type="ORF">T4D_7991</name>
</gene>
<name>A0A0V1FKD8_TRIPS</name>
<sequence length="91" mass="10452">MQIFTYKIDENVINLIDFMVQNFFCAVRLHHFQIIRMLKLVSNALSLSYGNQILKPFLKLMHVSLSTASHNEASSVEGVQKDSIIQALRKD</sequence>
<keyword evidence="2" id="KW-1185">Reference proteome</keyword>
<reference evidence="1 2" key="1">
    <citation type="submission" date="2015-01" db="EMBL/GenBank/DDBJ databases">
        <title>Evolution of Trichinella species and genotypes.</title>
        <authorList>
            <person name="Korhonen P.K."/>
            <person name="Edoardo P."/>
            <person name="Giuseppe L.R."/>
            <person name="Gasser R.B."/>
        </authorList>
    </citation>
    <scope>NUCLEOTIDE SEQUENCE [LARGE SCALE GENOMIC DNA]</scope>
    <source>
        <strain evidence="1">ISS470</strain>
    </source>
</reference>
<dbReference type="Proteomes" id="UP000054995">
    <property type="component" value="Unassembled WGS sequence"/>
</dbReference>
<evidence type="ECO:0000313" key="1">
    <source>
        <dbReference type="EMBL" id="KRY86434.1"/>
    </source>
</evidence>
<evidence type="ECO:0000313" key="2">
    <source>
        <dbReference type="Proteomes" id="UP000054995"/>
    </source>
</evidence>
<dbReference type="EMBL" id="JYDT01000071">
    <property type="protein sequence ID" value="KRY86434.1"/>
    <property type="molecule type" value="Genomic_DNA"/>
</dbReference>
<protein>
    <submittedName>
        <fullName evidence="1">Uncharacterized protein</fullName>
    </submittedName>
</protein>
<comment type="caution">
    <text evidence="1">The sequence shown here is derived from an EMBL/GenBank/DDBJ whole genome shotgun (WGS) entry which is preliminary data.</text>
</comment>
<dbReference type="AlphaFoldDB" id="A0A0V1FKD8"/>